<name>A0ABR7WTZ5_9SPHI</name>
<dbReference type="EMBL" id="JACWMY010000009">
    <property type="protein sequence ID" value="MBD1365776.1"/>
    <property type="molecule type" value="Genomic_DNA"/>
</dbReference>
<protein>
    <submittedName>
        <fullName evidence="1">Uncharacterized protein</fullName>
    </submittedName>
</protein>
<evidence type="ECO:0000313" key="1">
    <source>
        <dbReference type="EMBL" id="MBD1365776.1"/>
    </source>
</evidence>
<reference evidence="1 2" key="1">
    <citation type="submission" date="2020-09" db="EMBL/GenBank/DDBJ databases">
        <title>Novel species of Mucilaginibacter isolated from a glacier on the Tibetan Plateau.</title>
        <authorList>
            <person name="Liu Q."/>
            <person name="Xin Y.-H."/>
        </authorList>
    </citation>
    <scope>NUCLEOTIDE SEQUENCE [LARGE SCALE GENOMIC DNA]</scope>
    <source>
        <strain evidence="1 2">ZT4R22</strain>
    </source>
</reference>
<dbReference type="Proteomes" id="UP000606600">
    <property type="component" value="Unassembled WGS sequence"/>
</dbReference>
<gene>
    <name evidence="1" type="ORF">IDJ77_18310</name>
</gene>
<keyword evidence="2" id="KW-1185">Reference proteome</keyword>
<accession>A0ABR7WTZ5</accession>
<dbReference type="RefSeq" id="WP_191190431.1">
    <property type="nucleotide sequence ID" value="NZ_JACWMY010000009.1"/>
</dbReference>
<evidence type="ECO:0000313" key="2">
    <source>
        <dbReference type="Proteomes" id="UP000606600"/>
    </source>
</evidence>
<proteinExistence type="predicted"/>
<sequence length="53" mass="6332">MKEQTKDKQQIIKEKFGIKLTLNEELNKYSGPEYAPEKLKKIEQRFAKQPTHK</sequence>
<organism evidence="1 2">
    <name type="scientific">Mucilaginibacter pankratovii</name>
    <dbReference type="NCBI Taxonomy" id="2772110"/>
    <lineage>
        <taxon>Bacteria</taxon>
        <taxon>Pseudomonadati</taxon>
        <taxon>Bacteroidota</taxon>
        <taxon>Sphingobacteriia</taxon>
        <taxon>Sphingobacteriales</taxon>
        <taxon>Sphingobacteriaceae</taxon>
        <taxon>Mucilaginibacter</taxon>
    </lineage>
</organism>
<comment type="caution">
    <text evidence="1">The sequence shown here is derived from an EMBL/GenBank/DDBJ whole genome shotgun (WGS) entry which is preliminary data.</text>
</comment>